<comment type="caution">
    <text evidence="1">The sequence shown here is derived from an EMBL/GenBank/DDBJ whole genome shotgun (WGS) entry which is preliminary data.</text>
</comment>
<dbReference type="OrthoDB" id="676338at2"/>
<organism evidence="1 2">
    <name type="scientific">Hymenobacter amundsenii</name>
    <dbReference type="NCBI Taxonomy" id="2006685"/>
    <lineage>
        <taxon>Bacteria</taxon>
        <taxon>Pseudomonadati</taxon>
        <taxon>Bacteroidota</taxon>
        <taxon>Cytophagia</taxon>
        <taxon>Cytophagales</taxon>
        <taxon>Hymenobacteraceae</taxon>
        <taxon>Hymenobacter</taxon>
    </lineage>
</organism>
<keyword evidence="2" id="KW-1185">Reference proteome</keyword>
<dbReference type="AlphaFoldDB" id="A0A246FNR8"/>
<dbReference type="Pfam" id="PF19897">
    <property type="entry name" value="DUF6370"/>
    <property type="match status" value="1"/>
</dbReference>
<accession>A0A246FNR8</accession>
<dbReference type="InterPro" id="IPR045950">
    <property type="entry name" value="DUF6370"/>
</dbReference>
<proteinExistence type="predicted"/>
<name>A0A246FNR8_9BACT</name>
<gene>
    <name evidence="1" type="ORF">CDA63_04145</name>
</gene>
<dbReference type="EMBL" id="NIRR01000004">
    <property type="protein sequence ID" value="OWP64387.1"/>
    <property type="molecule type" value="Genomic_DNA"/>
</dbReference>
<reference evidence="1 2" key="1">
    <citation type="submission" date="2017-06" db="EMBL/GenBank/DDBJ databases">
        <title>Hymenobacter amundsenii sp. nov. isolated from regoliths in Antarctica.</title>
        <authorList>
            <person name="Sedlacek I."/>
            <person name="Kralova S."/>
            <person name="Pantucek R."/>
            <person name="Svec P."/>
            <person name="Holochova P."/>
            <person name="Stankova E."/>
            <person name="Vrbovska V."/>
            <person name="Busse H.-J."/>
        </authorList>
    </citation>
    <scope>NUCLEOTIDE SEQUENCE [LARGE SCALE GENOMIC DNA]</scope>
    <source>
        <strain evidence="1 2">CCM 8682</strain>
    </source>
</reference>
<evidence type="ECO:0000313" key="2">
    <source>
        <dbReference type="Proteomes" id="UP000197277"/>
    </source>
</evidence>
<evidence type="ECO:0000313" key="1">
    <source>
        <dbReference type="EMBL" id="OWP64387.1"/>
    </source>
</evidence>
<sequence length="100" mass="10862">MAQSAPKASVAPDKTKSLQVVEASCGQCQLGLPGKSCDLAIRLNGHAYFLDGTNIDSHGDAHAKDGFCQKIRRAEVQGEVVDNRFVATYFRLLPELTKTR</sequence>
<dbReference type="Proteomes" id="UP000197277">
    <property type="component" value="Unassembled WGS sequence"/>
</dbReference>
<protein>
    <submittedName>
        <fullName evidence="1">Uncharacterized protein</fullName>
    </submittedName>
</protein>